<comment type="catalytic activity">
    <reaction evidence="6 8">
        <text>dCMP + ATP = dCDP + ADP</text>
        <dbReference type="Rhea" id="RHEA:25094"/>
        <dbReference type="ChEBI" id="CHEBI:30616"/>
        <dbReference type="ChEBI" id="CHEBI:57566"/>
        <dbReference type="ChEBI" id="CHEBI:58593"/>
        <dbReference type="ChEBI" id="CHEBI:456216"/>
        <dbReference type="EC" id="2.7.4.25"/>
    </reaction>
</comment>
<name>A0A1W2E2I2_9BACT</name>
<dbReference type="STRING" id="1121400.SAMN02746065_12342"/>
<dbReference type="InterPro" id="IPR003136">
    <property type="entry name" value="Cytidylate_kin"/>
</dbReference>
<dbReference type="NCBIfam" id="TIGR00017">
    <property type="entry name" value="cmk"/>
    <property type="match status" value="1"/>
</dbReference>
<dbReference type="Gene3D" id="3.40.50.300">
    <property type="entry name" value="P-loop containing nucleotide triphosphate hydrolases"/>
    <property type="match status" value="1"/>
</dbReference>
<comment type="similarity">
    <text evidence="1 8">Belongs to the cytidylate kinase family. Type 1 subfamily.</text>
</comment>
<feature type="binding site" evidence="8">
    <location>
        <begin position="10"/>
        <end position="18"/>
    </location>
    <ligand>
        <name>ATP</name>
        <dbReference type="ChEBI" id="CHEBI:30616"/>
    </ligand>
</feature>
<dbReference type="RefSeq" id="WP_084071208.1">
    <property type="nucleotide sequence ID" value="NZ_FWXY01000023.1"/>
</dbReference>
<evidence type="ECO:0000256" key="1">
    <source>
        <dbReference type="ARBA" id="ARBA00009427"/>
    </source>
</evidence>
<keyword evidence="3 8" id="KW-0547">Nucleotide-binding</keyword>
<protein>
    <recommendedName>
        <fullName evidence="8">Cytidylate kinase</fullName>
        <shortName evidence="8">CK</shortName>
        <ecNumber evidence="8">2.7.4.25</ecNumber>
    </recommendedName>
    <alternativeName>
        <fullName evidence="8">Cytidine monophosphate kinase</fullName>
        <shortName evidence="8">CMP kinase</shortName>
    </alternativeName>
</protein>
<dbReference type="HAMAP" id="MF_00238">
    <property type="entry name" value="Cytidyl_kinase_type1"/>
    <property type="match status" value="1"/>
</dbReference>
<dbReference type="SUPFAM" id="SSF52540">
    <property type="entry name" value="P-loop containing nucleoside triphosphate hydrolases"/>
    <property type="match status" value="1"/>
</dbReference>
<sequence length="219" mass="24170">MTNMLITIDGPAGAGKTSVSRELAKRLNCIYVDTGALYRGVALEVKQAGIDWEADAVLEPFLNRISLSFAMEGEDPVLTSSGKNISSLIRTPEISMLASAISARPCVRKALLGLQHAIAKNNDTVFEGRDMGTVVFPHARHKFFLFADLDTRALRRFKEKQAPEQDLVQVKEMMESRDANDAGREIAPLTPAKDAVLIDSTHISLEEVVQRILLEIHRD</sequence>
<evidence type="ECO:0000256" key="3">
    <source>
        <dbReference type="ARBA" id="ARBA00022741"/>
    </source>
</evidence>
<evidence type="ECO:0000313" key="11">
    <source>
        <dbReference type="Proteomes" id="UP000192418"/>
    </source>
</evidence>
<gene>
    <name evidence="8" type="primary">cmk</name>
    <name evidence="10" type="ORF">SAMN02746065_12342</name>
</gene>
<comment type="catalytic activity">
    <reaction evidence="7 8">
        <text>CMP + ATP = CDP + ADP</text>
        <dbReference type="Rhea" id="RHEA:11600"/>
        <dbReference type="ChEBI" id="CHEBI:30616"/>
        <dbReference type="ChEBI" id="CHEBI:58069"/>
        <dbReference type="ChEBI" id="CHEBI:60377"/>
        <dbReference type="ChEBI" id="CHEBI:456216"/>
        <dbReference type="EC" id="2.7.4.25"/>
    </reaction>
</comment>
<dbReference type="AlphaFoldDB" id="A0A1W2E2I2"/>
<organism evidence="10 11">
    <name type="scientific">Desulfocicer vacuolatum DSM 3385</name>
    <dbReference type="NCBI Taxonomy" id="1121400"/>
    <lineage>
        <taxon>Bacteria</taxon>
        <taxon>Pseudomonadati</taxon>
        <taxon>Thermodesulfobacteriota</taxon>
        <taxon>Desulfobacteria</taxon>
        <taxon>Desulfobacterales</taxon>
        <taxon>Desulfobacteraceae</taxon>
        <taxon>Desulfocicer</taxon>
    </lineage>
</organism>
<evidence type="ECO:0000313" key="10">
    <source>
        <dbReference type="EMBL" id="SMD04024.1"/>
    </source>
</evidence>
<evidence type="ECO:0000256" key="6">
    <source>
        <dbReference type="ARBA" id="ARBA00047615"/>
    </source>
</evidence>
<dbReference type="EC" id="2.7.4.25" evidence="8"/>
<keyword evidence="5 8" id="KW-0067">ATP-binding</keyword>
<keyword evidence="4 8" id="KW-0418">Kinase</keyword>
<evidence type="ECO:0000256" key="8">
    <source>
        <dbReference type="HAMAP-Rule" id="MF_00238"/>
    </source>
</evidence>
<evidence type="ECO:0000256" key="7">
    <source>
        <dbReference type="ARBA" id="ARBA00048478"/>
    </source>
</evidence>
<dbReference type="GO" id="GO:0005737">
    <property type="term" value="C:cytoplasm"/>
    <property type="evidence" value="ECO:0007669"/>
    <property type="project" value="UniProtKB-SubCell"/>
</dbReference>
<dbReference type="Pfam" id="PF02224">
    <property type="entry name" value="Cytidylate_kin"/>
    <property type="match status" value="1"/>
</dbReference>
<dbReference type="OrthoDB" id="9807434at2"/>
<dbReference type="InterPro" id="IPR027417">
    <property type="entry name" value="P-loop_NTPase"/>
</dbReference>
<dbReference type="CDD" id="cd02020">
    <property type="entry name" value="CMPK"/>
    <property type="match status" value="1"/>
</dbReference>
<evidence type="ECO:0000256" key="2">
    <source>
        <dbReference type="ARBA" id="ARBA00022679"/>
    </source>
</evidence>
<evidence type="ECO:0000259" key="9">
    <source>
        <dbReference type="Pfam" id="PF02224"/>
    </source>
</evidence>
<comment type="subcellular location">
    <subcellularLocation>
        <location evidence="8">Cytoplasm</location>
    </subcellularLocation>
</comment>
<evidence type="ECO:0000256" key="4">
    <source>
        <dbReference type="ARBA" id="ARBA00022777"/>
    </source>
</evidence>
<proteinExistence type="inferred from homology"/>
<keyword evidence="11" id="KW-1185">Reference proteome</keyword>
<dbReference type="GO" id="GO:0036431">
    <property type="term" value="F:dCMP kinase activity"/>
    <property type="evidence" value="ECO:0007669"/>
    <property type="project" value="InterPro"/>
</dbReference>
<dbReference type="GO" id="GO:0006220">
    <property type="term" value="P:pyrimidine nucleotide metabolic process"/>
    <property type="evidence" value="ECO:0007669"/>
    <property type="project" value="UniProtKB-UniRule"/>
</dbReference>
<keyword evidence="2 8" id="KW-0808">Transferase</keyword>
<dbReference type="GO" id="GO:0036430">
    <property type="term" value="F:CMP kinase activity"/>
    <property type="evidence" value="ECO:0007669"/>
    <property type="project" value="RHEA"/>
</dbReference>
<feature type="domain" description="Cytidylate kinase" evidence="9">
    <location>
        <begin position="6"/>
        <end position="217"/>
    </location>
</feature>
<dbReference type="EMBL" id="FWXY01000023">
    <property type="protein sequence ID" value="SMD04024.1"/>
    <property type="molecule type" value="Genomic_DNA"/>
</dbReference>
<dbReference type="GO" id="GO:0005524">
    <property type="term" value="F:ATP binding"/>
    <property type="evidence" value="ECO:0007669"/>
    <property type="project" value="UniProtKB-UniRule"/>
</dbReference>
<accession>A0A1W2E2I2</accession>
<keyword evidence="8" id="KW-0963">Cytoplasm</keyword>
<dbReference type="Proteomes" id="UP000192418">
    <property type="component" value="Unassembled WGS sequence"/>
</dbReference>
<dbReference type="InterPro" id="IPR011994">
    <property type="entry name" value="Cytidylate_kinase_dom"/>
</dbReference>
<evidence type="ECO:0000256" key="5">
    <source>
        <dbReference type="ARBA" id="ARBA00022840"/>
    </source>
</evidence>
<reference evidence="10 11" key="1">
    <citation type="submission" date="2017-04" db="EMBL/GenBank/DDBJ databases">
        <authorList>
            <person name="Afonso C.L."/>
            <person name="Miller P.J."/>
            <person name="Scott M.A."/>
            <person name="Spackman E."/>
            <person name="Goraichik I."/>
            <person name="Dimitrov K.M."/>
            <person name="Suarez D.L."/>
            <person name="Swayne D.E."/>
        </authorList>
    </citation>
    <scope>NUCLEOTIDE SEQUENCE [LARGE SCALE GENOMIC DNA]</scope>
    <source>
        <strain evidence="10 11">DSM 3385</strain>
    </source>
</reference>